<dbReference type="SUPFAM" id="SSF81301">
    <property type="entry name" value="Nucleotidyltransferase"/>
    <property type="match status" value="1"/>
</dbReference>
<dbReference type="CDD" id="cd05398">
    <property type="entry name" value="NT_ClassII-CCAase"/>
    <property type="match status" value="1"/>
</dbReference>
<dbReference type="InterPro" id="IPR003607">
    <property type="entry name" value="HD/PDEase_dom"/>
</dbReference>
<keyword evidence="3" id="KW-0819">tRNA processing</keyword>
<dbReference type="Gene3D" id="1.10.246.80">
    <property type="match status" value="1"/>
</dbReference>
<evidence type="ECO:0000313" key="11">
    <source>
        <dbReference type="Proteomes" id="UP000177167"/>
    </source>
</evidence>
<comment type="cofactor">
    <cofactor evidence="1">
        <name>Mg(2+)</name>
        <dbReference type="ChEBI" id="CHEBI:18420"/>
    </cofactor>
</comment>
<dbReference type="Gene3D" id="3.30.460.10">
    <property type="entry name" value="Beta Polymerase, domain 2"/>
    <property type="match status" value="1"/>
</dbReference>
<dbReference type="InterPro" id="IPR032828">
    <property type="entry name" value="PolyA_RNA-bd"/>
</dbReference>
<proteinExistence type="inferred from homology"/>
<dbReference type="CDD" id="cd00077">
    <property type="entry name" value="HDc"/>
    <property type="match status" value="1"/>
</dbReference>
<dbReference type="InterPro" id="IPR006675">
    <property type="entry name" value="HDIG_dom"/>
</dbReference>
<evidence type="ECO:0000256" key="6">
    <source>
        <dbReference type="ARBA" id="ARBA00022741"/>
    </source>
</evidence>
<dbReference type="GO" id="GO:0000049">
    <property type="term" value="F:tRNA binding"/>
    <property type="evidence" value="ECO:0007669"/>
    <property type="project" value="TreeGrafter"/>
</dbReference>
<keyword evidence="8" id="KW-0694">RNA-binding</keyword>
<organism evidence="10 11">
    <name type="scientific">Candidatus Yanofskybacteria bacterium RIFCSPHIGHO2_02_FULL_41_11</name>
    <dbReference type="NCBI Taxonomy" id="1802675"/>
    <lineage>
        <taxon>Bacteria</taxon>
        <taxon>Candidatus Yanofskyibacteriota</taxon>
    </lineage>
</organism>
<reference evidence="10 11" key="1">
    <citation type="journal article" date="2016" name="Nat. Commun.">
        <title>Thousands of microbial genomes shed light on interconnected biogeochemical processes in an aquifer system.</title>
        <authorList>
            <person name="Anantharaman K."/>
            <person name="Brown C.T."/>
            <person name="Hug L.A."/>
            <person name="Sharon I."/>
            <person name="Castelle C.J."/>
            <person name="Probst A.J."/>
            <person name="Thomas B.C."/>
            <person name="Singh A."/>
            <person name="Wilkins M.J."/>
            <person name="Karaoz U."/>
            <person name="Brodie E.L."/>
            <person name="Williams K.H."/>
            <person name="Hubbard S.S."/>
            <person name="Banfield J.F."/>
        </authorList>
    </citation>
    <scope>NUCLEOTIDE SEQUENCE [LARGE SCALE GENOMIC DNA]</scope>
</reference>
<dbReference type="GO" id="GO:0016779">
    <property type="term" value="F:nucleotidyltransferase activity"/>
    <property type="evidence" value="ECO:0007669"/>
    <property type="project" value="UniProtKB-KW"/>
</dbReference>
<comment type="similarity">
    <text evidence="8">Belongs to the tRNA nucleotidyltransferase/poly(A) polymerase family.</text>
</comment>
<feature type="domain" description="HD" evidence="9">
    <location>
        <begin position="278"/>
        <end position="377"/>
    </location>
</feature>
<dbReference type="PROSITE" id="PS51831">
    <property type="entry name" value="HD"/>
    <property type="match status" value="1"/>
</dbReference>
<dbReference type="AlphaFoldDB" id="A0A1F8F7S1"/>
<dbReference type="InterPro" id="IPR043519">
    <property type="entry name" value="NT_sf"/>
</dbReference>
<dbReference type="InterPro" id="IPR002646">
    <property type="entry name" value="PolA_pol_head_dom"/>
</dbReference>
<dbReference type="Pfam" id="PF01966">
    <property type="entry name" value="HD"/>
    <property type="match status" value="1"/>
</dbReference>
<dbReference type="GO" id="GO:0046872">
    <property type="term" value="F:metal ion binding"/>
    <property type="evidence" value="ECO:0007669"/>
    <property type="project" value="UniProtKB-KW"/>
</dbReference>
<dbReference type="GO" id="GO:0000166">
    <property type="term" value="F:nucleotide binding"/>
    <property type="evidence" value="ECO:0007669"/>
    <property type="project" value="UniProtKB-KW"/>
</dbReference>
<sequence length="508" mass="58500">MEIPQEIKNILEELQKADYEAYVVGGCVRDLLLKKEPADWDVTTNARPEEIQKLFPDSIYENTFGTVLVKLKPQTSANTTQKNAEKIPHDSMFSPHTSAMVVEVTPYRIESRYTDKRHPDEVKFADKLEDDLSRRDFTINALALKIKNTDQNLKIGEVEVVDLFSGQDDLKNKVIKTVGSPKERFEEDALRLLRAIRFAAVLGFEIEKETLAAVKENAEWLRTISKERIRDEFVKIIEADNAYVGILKLEETGLLQYIVPELREGIGVGQNLHHIYTVWEHNTRALKYAAEKKYSLEVRLGSLFHDIGKPRTKRGEGKYSTFYGHDVVGARITAEIMERLKFPKGLSEKVIKLVRYHLFYYNVGEVTESSVRRLLANVGPENIEDLIRVREGDRIGSGRPKAVPYKLRHLKYVIDKVSHDPISVKMLEIGGNELMEELNIKPGPKIGLMLNSLLAEVLDDPVKNTKEYLRQRIHELDKKSPEELRDTLKRIEEAVEKEEKERMKKYYV</sequence>
<dbReference type="PANTHER" id="PTHR46173:SF1">
    <property type="entry name" value="CCA TRNA NUCLEOTIDYLTRANSFERASE 1, MITOCHONDRIAL"/>
    <property type="match status" value="1"/>
</dbReference>
<evidence type="ECO:0000313" key="10">
    <source>
        <dbReference type="EMBL" id="OGN08668.1"/>
    </source>
</evidence>
<keyword evidence="4" id="KW-0548">Nucleotidyltransferase</keyword>
<protein>
    <recommendedName>
        <fullName evidence="9">HD domain-containing protein</fullName>
    </recommendedName>
</protein>
<keyword evidence="5" id="KW-0479">Metal-binding</keyword>
<dbReference type="InterPro" id="IPR050264">
    <property type="entry name" value="Bact_CCA-adding_enz_type3_sf"/>
</dbReference>
<evidence type="ECO:0000256" key="7">
    <source>
        <dbReference type="ARBA" id="ARBA00022842"/>
    </source>
</evidence>
<dbReference type="EMBL" id="MGJP01000056">
    <property type="protein sequence ID" value="OGN08668.1"/>
    <property type="molecule type" value="Genomic_DNA"/>
</dbReference>
<dbReference type="Proteomes" id="UP000177167">
    <property type="component" value="Unassembled WGS sequence"/>
</dbReference>
<evidence type="ECO:0000256" key="8">
    <source>
        <dbReference type="RuleBase" id="RU003953"/>
    </source>
</evidence>
<evidence type="ECO:0000256" key="5">
    <source>
        <dbReference type="ARBA" id="ARBA00022723"/>
    </source>
</evidence>
<dbReference type="NCBIfam" id="TIGR00277">
    <property type="entry name" value="HDIG"/>
    <property type="match status" value="1"/>
</dbReference>
<gene>
    <name evidence="10" type="ORF">A3J46_01650</name>
</gene>
<accession>A0A1F8F7S1</accession>
<dbReference type="Pfam" id="PF01743">
    <property type="entry name" value="PolyA_pol"/>
    <property type="match status" value="1"/>
</dbReference>
<dbReference type="Gene3D" id="1.10.3090.10">
    <property type="entry name" value="cca-adding enzyme, domain 2"/>
    <property type="match status" value="1"/>
</dbReference>
<comment type="caution">
    <text evidence="10">The sequence shown here is derived from an EMBL/GenBank/DDBJ whole genome shotgun (WGS) entry which is preliminary data.</text>
</comment>
<keyword evidence="2 8" id="KW-0808">Transferase</keyword>
<evidence type="ECO:0000256" key="4">
    <source>
        <dbReference type="ARBA" id="ARBA00022695"/>
    </source>
</evidence>
<dbReference type="SUPFAM" id="SSF81891">
    <property type="entry name" value="Poly A polymerase C-terminal region-like"/>
    <property type="match status" value="1"/>
</dbReference>
<dbReference type="GO" id="GO:0008033">
    <property type="term" value="P:tRNA processing"/>
    <property type="evidence" value="ECO:0007669"/>
    <property type="project" value="UniProtKB-KW"/>
</dbReference>
<evidence type="ECO:0000256" key="1">
    <source>
        <dbReference type="ARBA" id="ARBA00001946"/>
    </source>
</evidence>
<keyword evidence="6" id="KW-0547">Nucleotide-binding</keyword>
<evidence type="ECO:0000256" key="3">
    <source>
        <dbReference type="ARBA" id="ARBA00022694"/>
    </source>
</evidence>
<name>A0A1F8F7S1_9BACT</name>
<dbReference type="InterPro" id="IPR006674">
    <property type="entry name" value="HD_domain"/>
</dbReference>
<dbReference type="Pfam" id="PF12627">
    <property type="entry name" value="PolyA_pol_RNAbd"/>
    <property type="match status" value="1"/>
</dbReference>
<evidence type="ECO:0000256" key="2">
    <source>
        <dbReference type="ARBA" id="ARBA00022679"/>
    </source>
</evidence>
<evidence type="ECO:0000259" key="9">
    <source>
        <dbReference type="PROSITE" id="PS51831"/>
    </source>
</evidence>
<dbReference type="PANTHER" id="PTHR46173">
    <property type="entry name" value="CCA TRNA NUCLEOTIDYLTRANSFERASE 1, MITOCHONDRIAL"/>
    <property type="match status" value="1"/>
</dbReference>
<keyword evidence="7" id="KW-0460">Magnesium</keyword>